<protein>
    <submittedName>
        <fullName evidence="4">Putative secreted protein (Por secretion system target)</fullName>
    </submittedName>
</protein>
<dbReference type="Pfam" id="PF18962">
    <property type="entry name" value="Por_Secre_tail"/>
    <property type="match status" value="1"/>
</dbReference>
<dbReference type="AlphaFoldDB" id="A0A2S6I9K1"/>
<dbReference type="InterPro" id="IPR052956">
    <property type="entry name" value="Mesenchyme-surface_protein"/>
</dbReference>
<evidence type="ECO:0000313" key="5">
    <source>
        <dbReference type="Proteomes" id="UP000237662"/>
    </source>
</evidence>
<name>A0A2S6I9K1_9BACT</name>
<organism evidence="4 5">
    <name type="scientific">Neolewinella xylanilytica</name>
    <dbReference type="NCBI Taxonomy" id="1514080"/>
    <lineage>
        <taxon>Bacteria</taxon>
        <taxon>Pseudomonadati</taxon>
        <taxon>Bacteroidota</taxon>
        <taxon>Saprospiria</taxon>
        <taxon>Saprospirales</taxon>
        <taxon>Lewinellaceae</taxon>
        <taxon>Neolewinella</taxon>
    </lineage>
</organism>
<evidence type="ECO:0000259" key="3">
    <source>
        <dbReference type="Pfam" id="PF22494"/>
    </source>
</evidence>
<dbReference type="InterPro" id="IPR026444">
    <property type="entry name" value="Secre_tail"/>
</dbReference>
<comment type="caution">
    <text evidence="4">The sequence shown here is derived from an EMBL/GenBank/DDBJ whole genome shotgun (WGS) entry which is preliminary data.</text>
</comment>
<evidence type="ECO:0000259" key="2">
    <source>
        <dbReference type="Pfam" id="PF18962"/>
    </source>
</evidence>
<sequence>MRNLYLLLLILGVVGLRAQGDCPPVLPTPAGTHDLLLTPLSTYRTGVFDEGAAEIVAYDTVSQRLVFINADANAITILDISDPSNPTLVAEVTPEVPGVDGVNSVAIANGLIAAAFQGPEVDSPGKIVVMNGDGVVVATFDAGALPDMITFSPDGNLILTANEGEPNDAYTVDPEGSVTVVDITEGLESATATTIRFTDFNTQRASLMARGVRLFGPGASVAQDLEPEYITVQGDRAYVGLQENNAFAVLDLNSLRFTDIVPFGYKDYSCEANAFDASNRDDMIAILPYPVLGMYMPDAIASFSMHNQTYLVTANEGDARDYDGYSEETRVADLQLDPDAYPDAESLQDDGVLGRLTTTTANGDVDCDGDVDQIYSYGARSFSIFHADGTLIYDSGSEFERILAELLPDAFNSNNDENDSFDSRSDDKGPEPEAVELVVRGDRMYALIGLERIGGVMIYDITIPEAPFFVSYTNNRDFTVDAQLEDDSVNPAVGDLGVEDILFIPAASSPNDRDLVVTANEISGTVTLFSLEAPTFTLQLLHNNDGESQLVADTLENGLAFGGAARFTAIVDSLRNLDLPTLTLSSGDNFLPGPAFNASLARPAGSPLYDSEVLNAIDYDALVIGNHDFDFGPDILQRVIEETATSGPVFLSANLDFSAEPGLEALVTSGRIASRTTVEVAGERIGIVGLTTPALPTVSSPRGVTVDPNLVGIAQAEIDALQNGGVNKIVLISHLQSIDEELMLAGSLTGVDIIIAGGGDELLTNDPANALGGLEVDDTYPIDTLDADGNTVYVVTTPGEYRYVGNLIVEFDGDGNVMAIAERSDVIPVTGSAPVDAAVAMLEDSVVRYNASLASNIVAITEVDLNGLRADVRTMETNQGNLITDAYLWYFDTVFDDYDFDETIPVIAVQNGGGIRNDEVIPANSEISELKTFDILPFANFVSVIEPISPDSLKAALENSVSQVPGRDGRFLQIAGFEIVYDTTGTPNVDRITTVTLDDGTPIVANGEVVAGAPDVYVVTNNFTAGGGDAFGEFAALAFTNIGPSYQRVLYEYLLAETGANGIVTAADYPEGGTGRITIASTSALPPLDLGAYGWTVSPNPFRSDLTVGFELPAATDVGLHLYDNNGRLIAEITDGKLAAGSQQFAVPASDLPAGVYWLRVRMSDRVASQQVIRQ</sequence>
<feature type="domain" description="Secretion system C-terminal sorting" evidence="2">
    <location>
        <begin position="1098"/>
        <end position="1170"/>
    </location>
</feature>
<dbReference type="NCBIfam" id="TIGR04183">
    <property type="entry name" value="Por_Secre_tail"/>
    <property type="match status" value="1"/>
</dbReference>
<evidence type="ECO:0000259" key="1">
    <source>
        <dbReference type="Pfam" id="PF02872"/>
    </source>
</evidence>
<dbReference type="InterPro" id="IPR036907">
    <property type="entry name" value="5'-Nucleotdase_C_sf"/>
</dbReference>
<dbReference type="PANTHER" id="PTHR46928:SF1">
    <property type="entry name" value="MESENCHYME-SPECIFIC CELL SURFACE GLYCOPROTEIN"/>
    <property type="match status" value="1"/>
</dbReference>
<evidence type="ECO:0000313" key="4">
    <source>
        <dbReference type="EMBL" id="PPK88175.1"/>
    </source>
</evidence>
<dbReference type="EMBL" id="PTJC01000005">
    <property type="protein sequence ID" value="PPK88175.1"/>
    <property type="molecule type" value="Genomic_DNA"/>
</dbReference>
<dbReference type="PANTHER" id="PTHR46928">
    <property type="entry name" value="MESENCHYME-SPECIFIC CELL SURFACE GLYCOPROTEIN"/>
    <property type="match status" value="1"/>
</dbReference>
<accession>A0A2S6I9K1</accession>
<dbReference type="InterPro" id="IPR006179">
    <property type="entry name" value="5_nucleotidase/apyrase"/>
</dbReference>
<dbReference type="OrthoDB" id="9803927at2"/>
<feature type="domain" description="5'-Nucleotidase C-terminal" evidence="1">
    <location>
        <begin position="869"/>
        <end position="1031"/>
    </location>
</feature>
<feature type="domain" description="Choice-of-anchor I" evidence="3">
    <location>
        <begin position="49"/>
        <end position="529"/>
    </location>
</feature>
<dbReference type="Proteomes" id="UP000237662">
    <property type="component" value="Unassembled WGS sequence"/>
</dbReference>
<dbReference type="Gene3D" id="3.90.780.10">
    <property type="entry name" value="5'-Nucleotidase, C-terminal domain"/>
    <property type="match status" value="1"/>
</dbReference>
<gene>
    <name evidence="4" type="ORF">CLV84_1140</name>
</gene>
<dbReference type="SUPFAM" id="SSF75011">
    <property type="entry name" value="3-carboxy-cis,cis-mucoante lactonizing enzyme"/>
    <property type="match status" value="1"/>
</dbReference>
<dbReference type="GO" id="GO:0009166">
    <property type="term" value="P:nucleotide catabolic process"/>
    <property type="evidence" value="ECO:0007669"/>
    <property type="project" value="InterPro"/>
</dbReference>
<dbReference type="InterPro" id="IPR055188">
    <property type="entry name" value="Choice_anch_I"/>
</dbReference>
<dbReference type="Gene3D" id="3.60.21.10">
    <property type="match status" value="1"/>
</dbReference>
<dbReference type="Pfam" id="PF22494">
    <property type="entry name" value="choice_anch_I"/>
    <property type="match status" value="1"/>
</dbReference>
<reference evidence="4 5" key="1">
    <citation type="submission" date="2018-02" db="EMBL/GenBank/DDBJ databases">
        <title>Genomic Encyclopedia of Archaeal and Bacterial Type Strains, Phase II (KMG-II): from individual species to whole genera.</title>
        <authorList>
            <person name="Goeker M."/>
        </authorList>
    </citation>
    <scope>NUCLEOTIDE SEQUENCE [LARGE SCALE GENOMIC DNA]</scope>
    <source>
        <strain evidence="4 5">DSM 29526</strain>
    </source>
</reference>
<dbReference type="GO" id="GO:0016787">
    <property type="term" value="F:hydrolase activity"/>
    <property type="evidence" value="ECO:0007669"/>
    <property type="project" value="InterPro"/>
</dbReference>
<keyword evidence="5" id="KW-1185">Reference proteome</keyword>
<dbReference type="InterPro" id="IPR029052">
    <property type="entry name" value="Metallo-depent_PP-like"/>
</dbReference>
<dbReference type="Pfam" id="PF02872">
    <property type="entry name" value="5_nucleotid_C"/>
    <property type="match status" value="1"/>
</dbReference>
<dbReference type="SUPFAM" id="SSF55816">
    <property type="entry name" value="5'-nucleotidase (syn. UDP-sugar hydrolase), C-terminal domain"/>
    <property type="match status" value="1"/>
</dbReference>
<dbReference type="InterPro" id="IPR008334">
    <property type="entry name" value="5'-Nucleotdase_C"/>
</dbReference>
<dbReference type="NCBIfam" id="NF038117">
    <property type="entry name" value="choice_anch_I"/>
    <property type="match status" value="1"/>
</dbReference>
<dbReference type="RefSeq" id="WP_104418748.1">
    <property type="nucleotide sequence ID" value="NZ_PTJC01000005.1"/>
</dbReference>
<proteinExistence type="predicted"/>
<dbReference type="PRINTS" id="PR01607">
    <property type="entry name" value="APYRASEFAMLY"/>
</dbReference>
<dbReference type="SUPFAM" id="SSF56300">
    <property type="entry name" value="Metallo-dependent phosphatases"/>
    <property type="match status" value="1"/>
</dbReference>